<dbReference type="InterPro" id="IPR017790">
    <property type="entry name" value="Penicillin-binding_protein_2"/>
</dbReference>
<accession>A0A1Y1SEC8</accession>
<keyword evidence="3 14" id="KW-1003">Cell membrane</keyword>
<evidence type="ECO:0000256" key="5">
    <source>
        <dbReference type="ARBA" id="ARBA00022645"/>
    </source>
</evidence>
<proteinExistence type="inferred from homology"/>
<comment type="caution">
    <text evidence="14">Lacks conserved residue(s) required for the propagation of feature annotation.</text>
</comment>
<dbReference type="UniPathway" id="UPA00219"/>
<dbReference type="GO" id="GO:0009002">
    <property type="term" value="F:serine-type D-Ala-D-Ala carboxypeptidase activity"/>
    <property type="evidence" value="ECO:0007669"/>
    <property type="project" value="UniProtKB-UniRule"/>
</dbReference>
<protein>
    <recommendedName>
        <fullName evidence="14">Peptidoglycan D,D-transpeptidase MrdA</fullName>
        <ecNumber evidence="14">3.4.16.4</ecNumber>
    </recommendedName>
    <alternativeName>
        <fullName evidence="14">Penicillin-binding protein 2</fullName>
        <shortName evidence="14">PBP-2</shortName>
    </alternativeName>
</protein>
<dbReference type="InterPro" id="IPR036138">
    <property type="entry name" value="PBP_dimer_sf"/>
</dbReference>
<evidence type="ECO:0000313" key="18">
    <source>
        <dbReference type="Proteomes" id="UP000192342"/>
    </source>
</evidence>
<dbReference type="InterPro" id="IPR050515">
    <property type="entry name" value="Beta-lactam/transpept"/>
</dbReference>
<dbReference type="InterPro" id="IPR001460">
    <property type="entry name" value="PCN-bd_Tpept"/>
</dbReference>
<dbReference type="OrthoDB" id="9766847at2"/>
<comment type="function">
    <text evidence="14">Catalyzes cross-linking of the peptidoglycan cell wall.</text>
</comment>
<comment type="catalytic activity">
    <reaction evidence="14">
        <text>Preferential cleavage: (Ac)2-L-Lys-D-Ala-|-D-Ala. Also transpeptidation of peptidyl-alanyl moieties that are N-acyl substituents of D-alanine.</text>
        <dbReference type="EC" id="3.4.16.4"/>
    </reaction>
</comment>
<keyword evidence="6 14" id="KW-0645">Protease</keyword>
<dbReference type="SUPFAM" id="SSF56519">
    <property type="entry name" value="Penicillin binding protein dimerisation domain"/>
    <property type="match status" value="1"/>
</dbReference>
<evidence type="ECO:0000256" key="10">
    <source>
        <dbReference type="ARBA" id="ARBA00022984"/>
    </source>
</evidence>
<evidence type="ECO:0000256" key="2">
    <source>
        <dbReference type="ARBA" id="ARBA00004236"/>
    </source>
</evidence>
<comment type="pathway">
    <text evidence="14">Cell wall biogenesis; peptidoglycan biosynthesis.</text>
</comment>
<evidence type="ECO:0000313" key="17">
    <source>
        <dbReference type="EMBL" id="ORE87355.1"/>
    </source>
</evidence>
<dbReference type="AlphaFoldDB" id="A0A1Y1SEC8"/>
<evidence type="ECO:0000256" key="8">
    <source>
        <dbReference type="ARBA" id="ARBA00022801"/>
    </source>
</evidence>
<evidence type="ECO:0000256" key="12">
    <source>
        <dbReference type="ARBA" id="ARBA00023136"/>
    </source>
</evidence>
<dbReference type="InterPro" id="IPR012338">
    <property type="entry name" value="Beta-lactam/transpept-like"/>
</dbReference>
<dbReference type="SUPFAM" id="SSF56601">
    <property type="entry name" value="beta-lactamase/transpeptidase-like"/>
    <property type="match status" value="1"/>
</dbReference>
<evidence type="ECO:0000256" key="6">
    <source>
        <dbReference type="ARBA" id="ARBA00022670"/>
    </source>
</evidence>
<dbReference type="HAMAP" id="MF_02081">
    <property type="entry name" value="MrdA_transpept"/>
    <property type="match status" value="1"/>
</dbReference>
<dbReference type="STRING" id="1317117.ATO7_09947"/>
<keyword evidence="9 14" id="KW-0133">Cell shape</keyword>
<keyword evidence="12 14" id="KW-0472">Membrane</keyword>
<keyword evidence="7 14" id="KW-0812">Transmembrane</keyword>
<dbReference type="Gene3D" id="3.40.710.10">
    <property type="entry name" value="DD-peptidase/beta-lactamase superfamily"/>
    <property type="match status" value="1"/>
</dbReference>
<evidence type="ECO:0000256" key="9">
    <source>
        <dbReference type="ARBA" id="ARBA00022960"/>
    </source>
</evidence>
<dbReference type="GO" id="GO:0008658">
    <property type="term" value="F:penicillin binding"/>
    <property type="evidence" value="ECO:0007669"/>
    <property type="project" value="UniProtKB-UniRule"/>
</dbReference>
<dbReference type="GO" id="GO:0009252">
    <property type="term" value="P:peptidoglycan biosynthetic process"/>
    <property type="evidence" value="ECO:0007669"/>
    <property type="project" value="UniProtKB-UniRule"/>
</dbReference>
<dbReference type="InterPro" id="IPR005311">
    <property type="entry name" value="PBP_dimer"/>
</dbReference>
<sequence>MAGTAFKNTWQEKRAFSNRVAVASAFVLLLLGVLVYRLVQLQSVQHEYFVTRSDENRMRVHPVVGVRGLIFDRNGVVLAENLPAYRLEITPEQSPDLTDTVDRLGQLVSITERERERFFARVQASASFDQIPLKLNLDGDDLARFEVNRRQFPGVNVRAGLTRHYPLGEVTAHIVGYVGGITASDLERVNPERYRGASYIGKTGIERQYEPLLHGDPGSQLIEADALGRRLRQLDYTHPTPGKTLYLTLDARLQQAAKSAFEGRNGAAVALDVNTGEILAMVSVPSYEPGDFIDGISHKRYAELTQDTSRPLFHRAIQGQYPPGSTIKPIMALAGLESGVFNRRSRVHCPGYYQLPDSTRRHRDWKRRGHGTVDTHEAIAQSCDVYFYDLAHRLEIDRIHDFLEQFGLGSRTGVDIPNETTGLLPSREWKRRVRAENWYPGETLNIGIGQGFMLTTPLQLAEATARVATRGAGARPHLLRQIKDNSNGQLQAMAIEPLPRIKLQDASHWDEIHDAMVAVVHGPTGTARRIGADAAYRIAGKTGTAQVAGLAQEDDEAPQLTDVPYHLRDHALFVAYAPADNPQVAVAVIAEHSGSGGAIASPIARRILDVALGHDNSPDVLPEQP</sequence>
<feature type="domain" description="Penicillin-binding protein dimerisation" evidence="16">
    <location>
        <begin position="65"/>
        <end position="234"/>
    </location>
</feature>
<keyword evidence="8 14" id="KW-0378">Hydrolase</keyword>
<keyword evidence="10 14" id="KW-0573">Peptidoglycan synthesis</keyword>
<feature type="active site" description="Acyl-ester intermediate" evidence="14">
    <location>
        <position position="325"/>
    </location>
</feature>
<comment type="subcellular location">
    <subcellularLocation>
        <location evidence="14">Cell inner membrane</location>
        <topology evidence="14">Single-pass membrane protein</topology>
    </subcellularLocation>
    <subcellularLocation>
        <location evidence="2">Cell membrane</location>
    </subcellularLocation>
    <subcellularLocation>
        <location evidence="1">Membrane</location>
        <topology evidence="1">Single-pass membrane protein</topology>
    </subcellularLocation>
</comment>
<feature type="transmembrane region" description="Helical" evidence="14">
    <location>
        <begin position="20"/>
        <end position="39"/>
    </location>
</feature>
<dbReference type="EC" id="3.4.16.4" evidence="14"/>
<keyword evidence="13 14" id="KW-0961">Cell wall biogenesis/degradation</keyword>
<keyword evidence="18" id="KW-1185">Reference proteome</keyword>
<dbReference type="NCBIfam" id="TIGR03423">
    <property type="entry name" value="pbp2_mrdA"/>
    <property type="match status" value="1"/>
</dbReference>
<keyword evidence="4 14" id="KW-0997">Cell inner membrane</keyword>
<dbReference type="GO" id="GO:0071972">
    <property type="term" value="F:peptidoglycan L,D-transpeptidase activity"/>
    <property type="evidence" value="ECO:0007669"/>
    <property type="project" value="TreeGrafter"/>
</dbReference>
<dbReference type="FunFam" id="3.40.710.10:FF:000024">
    <property type="entry name" value="Penicillin-binding protein 2"/>
    <property type="match status" value="1"/>
</dbReference>
<dbReference type="Pfam" id="PF00905">
    <property type="entry name" value="Transpeptidase"/>
    <property type="match status" value="1"/>
</dbReference>
<name>A0A1Y1SEC8_9GAMM</name>
<evidence type="ECO:0000256" key="14">
    <source>
        <dbReference type="HAMAP-Rule" id="MF_02081"/>
    </source>
</evidence>
<evidence type="ECO:0000259" key="16">
    <source>
        <dbReference type="Pfam" id="PF03717"/>
    </source>
</evidence>
<dbReference type="EMBL" id="AQQV01000002">
    <property type="protein sequence ID" value="ORE87355.1"/>
    <property type="molecule type" value="Genomic_DNA"/>
</dbReference>
<dbReference type="RefSeq" id="WP_083561598.1">
    <property type="nucleotide sequence ID" value="NZ_AQQV01000002.1"/>
</dbReference>
<dbReference type="PANTHER" id="PTHR30627">
    <property type="entry name" value="PEPTIDOGLYCAN D,D-TRANSPEPTIDASE"/>
    <property type="match status" value="1"/>
</dbReference>
<evidence type="ECO:0000256" key="3">
    <source>
        <dbReference type="ARBA" id="ARBA00022475"/>
    </source>
</evidence>
<organism evidence="17 18">
    <name type="scientific">Oceanococcus atlanticus</name>
    <dbReference type="NCBI Taxonomy" id="1317117"/>
    <lineage>
        <taxon>Bacteria</taxon>
        <taxon>Pseudomonadati</taxon>
        <taxon>Pseudomonadota</taxon>
        <taxon>Gammaproteobacteria</taxon>
        <taxon>Chromatiales</taxon>
        <taxon>Oceanococcaceae</taxon>
        <taxon>Oceanococcus</taxon>
    </lineage>
</organism>
<evidence type="ECO:0000256" key="11">
    <source>
        <dbReference type="ARBA" id="ARBA00022989"/>
    </source>
</evidence>
<evidence type="ECO:0000256" key="1">
    <source>
        <dbReference type="ARBA" id="ARBA00004167"/>
    </source>
</evidence>
<dbReference type="Proteomes" id="UP000192342">
    <property type="component" value="Unassembled WGS sequence"/>
</dbReference>
<comment type="caution">
    <text evidence="17">The sequence shown here is derived from an EMBL/GenBank/DDBJ whole genome shotgun (WGS) entry which is preliminary data.</text>
</comment>
<dbReference type="PANTHER" id="PTHR30627:SF2">
    <property type="entry name" value="PEPTIDOGLYCAN D,D-TRANSPEPTIDASE MRDA"/>
    <property type="match status" value="1"/>
</dbReference>
<keyword evidence="5 14" id="KW-0121">Carboxypeptidase</keyword>
<evidence type="ECO:0000256" key="13">
    <source>
        <dbReference type="ARBA" id="ARBA00023316"/>
    </source>
</evidence>
<dbReference type="Gene3D" id="3.90.1310.10">
    <property type="entry name" value="Penicillin-binding protein 2a (Domain 2)"/>
    <property type="match status" value="1"/>
</dbReference>
<reference evidence="17 18" key="1">
    <citation type="submission" date="2013-04" db="EMBL/GenBank/DDBJ databases">
        <title>Oceanococcus atlanticus 22II-S10r2 Genome Sequencing.</title>
        <authorList>
            <person name="Lai Q."/>
            <person name="Li G."/>
            <person name="Shao Z."/>
        </authorList>
    </citation>
    <scope>NUCLEOTIDE SEQUENCE [LARGE SCALE GENOMIC DNA]</scope>
    <source>
        <strain evidence="17 18">22II-S10r2</strain>
    </source>
</reference>
<keyword evidence="11 14" id="KW-1133">Transmembrane helix</keyword>
<dbReference type="GO" id="GO:0005886">
    <property type="term" value="C:plasma membrane"/>
    <property type="evidence" value="ECO:0007669"/>
    <property type="project" value="UniProtKB-SubCell"/>
</dbReference>
<dbReference type="Gene3D" id="3.30.1390.30">
    <property type="entry name" value="Penicillin-binding protein 2a, domain 3"/>
    <property type="match status" value="1"/>
</dbReference>
<dbReference type="GO" id="GO:0008360">
    <property type="term" value="P:regulation of cell shape"/>
    <property type="evidence" value="ECO:0007669"/>
    <property type="project" value="UniProtKB-KW"/>
</dbReference>
<evidence type="ECO:0000259" key="15">
    <source>
        <dbReference type="Pfam" id="PF00905"/>
    </source>
</evidence>
<feature type="domain" description="Penicillin-binding protein transpeptidase" evidence="15">
    <location>
        <begin position="266"/>
        <end position="609"/>
    </location>
</feature>
<evidence type="ECO:0000256" key="4">
    <source>
        <dbReference type="ARBA" id="ARBA00022519"/>
    </source>
</evidence>
<gene>
    <name evidence="14" type="primary">mrdA</name>
    <name evidence="17" type="ORF">ATO7_09947</name>
</gene>
<evidence type="ECO:0000256" key="7">
    <source>
        <dbReference type="ARBA" id="ARBA00022692"/>
    </source>
</evidence>
<dbReference type="Pfam" id="PF03717">
    <property type="entry name" value="PBP_dimer"/>
    <property type="match status" value="1"/>
</dbReference>
<comment type="similarity">
    <text evidence="14">Belongs to the transpeptidase family. MrdA subfamily.</text>
</comment>
<dbReference type="GO" id="GO:0071555">
    <property type="term" value="P:cell wall organization"/>
    <property type="evidence" value="ECO:0007669"/>
    <property type="project" value="UniProtKB-KW"/>
</dbReference>
<dbReference type="GO" id="GO:0006508">
    <property type="term" value="P:proteolysis"/>
    <property type="evidence" value="ECO:0007669"/>
    <property type="project" value="UniProtKB-KW"/>
</dbReference>